<dbReference type="Gene3D" id="3.90.226.10">
    <property type="entry name" value="2-enoyl-CoA Hydratase, Chain A, domain 1"/>
    <property type="match status" value="1"/>
</dbReference>
<evidence type="ECO:0000259" key="2">
    <source>
        <dbReference type="PROSITE" id="PS50106"/>
    </source>
</evidence>
<sequence>MEKIMKLKYIVNTLLVGLVFTACSKDSDSDTKETAITKPDEINNFVWKAMNSWYYWQPNVANLSDDKITSTEVYNNLVNGKTPDALFYSLLYQRGTVDRFSWIENSNEIVRVSKIAEVEKKGGFNYAIYPKDGSNTNLVALINYIVPNSPAALAGLKRGDVITKVNGSQLTSSNYDQLENAQLTVTLAASLQFSGGSLVTTDKTGTVTVSKAEIDENPIAYYEKKEYGAKNVGYLVFNGFKSDYNDELNLAFAKMQVDGINELVLDLRYNGGGSLETAVALAQMINGSFTNKPYIYLDFNNKHNSEDGYENLSEKVNIFNLVDNKPTFLREESINSLALTKIYVLVSFQTASASELTIQCLKKYINVITIGEETVGKFVGSNTLYDSPASDYTSYVNRSTKHKWQLQPITFSYYNKDKDANPAKIIPDYEINPYSTFLNLVEFGNVKDPYLNKAIELITGKTVRTTAKNTNSSLSLKNDNLAAFNPTNTAKGLYIEDFKRLKKQ</sequence>
<dbReference type="Proteomes" id="UP000198381">
    <property type="component" value="Unassembled WGS sequence"/>
</dbReference>
<dbReference type="PROSITE" id="PS51257">
    <property type="entry name" value="PROKAR_LIPOPROTEIN"/>
    <property type="match status" value="1"/>
</dbReference>
<dbReference type="EMBL" id="MUHD01000016">
    <property type="protein sequence ID" value="OXB08603.1"/>
    <property type="molecule type" value="Genomic_DNA"/>
</dbReference>
<proteinExistence type="predicted"/>
<dbReference type="SUPFAM" id="SSF50156">
    <property type="entry name" value="PDZ domain-like"/>
    <property type="match status" value="1"/>
</dbReference>
<dbReference type="InterPro" id="IPR001478">
    <property type="entry name" value="PDZ"/>
</dbReference>
<comment type="caution">
    <text evidence="3">The sequence shown here is derived from an EMBL/GenBank/DDBJ whole genome shotgun (WGS) entry which is preliminary data.</text>
</comment>
<keyword evidence="4" id="KW-1185">Reference proteome</keyword>
<evidence type="ECO:0000256" key="1">
    <source>
        <dbReference type="SAM" id="SignalP"/>
    </source>
</evidence>
<dbReference type="SMART" id="SM00245">
    <property type="entry name" value="TSPc"/>
    <property type="match status" value="1"/>
</dbReference>
<evidence type="ECO:0000313" key="4">
    <source>
        <dbReference type="Proteomes" id="UP000198381"/>
    </source>
</evidence>
<dbReference type="CDD" id="cd07561">
    <property type="entry name" value="Peptidase_S41_CPP_like"/>
    <property type="match status" value="1"/>
</dbReference>
<dbReference type="PANTHER" id="PTHR32060:SF30">
    <property type="entry name" value="CARBOXY-TERMINAL PROCESSING PROTEASE CTPA"/>
    <property type="match status" value="1"/>
</dbReference>
<organism evidence="3 4">
    <name type="scientific">Flavobacterium plurextorum</name>
    <dbReference type="NCBI Taxonomy" id="1114867"/>
    <lineage>
        <taxon>Bacteria</taxon>
        <taxon>Pseudomonadati</taxon>
        <taxon>Bacteroidota</taxon>
        <taxon>Flavobacteriia</taxon>
        <taxon>Flavobacteriales</taxon>
        <taxon>Flavobacteriaceae</taxon>
        <taxon>Flavobacterium</taxon>
    </lineage>
</organism>
<dbReference type="InterPro" id="IPR036034">
    <property type="entry name" value="PDZ_sf"/>
</dbReference>
<dbReference type="PANTHER" id="PTHR32060">
    <property type="entry name" value="TAIL-SPECIFIC PROTEASE"/>
    <property type="match status" value="1"/>
</dbReference>
<keyword evidence="1" id="KW-0732">Signal</keyword>
<gene>
    <name evidence="3" type="ORF">B0A81_09875</name>
</gene>
<dbReference type="Gene3D" id="2.30.42.10">
    <property type="match status" value="1"/>
</dbReference>
<dbReference type="PROSITE" id="PS50106">
    <property type="entry name" value="PDZ"/>
    <property type="match status" value="1"/>
</dbReference>
<dbReference type="Pfam" id="PF03572">
    <property type="entry name" value="Peptidase_S41"/>
    <property type="match status" value="1"/>
</dbReference>
<reference evidence="3 4" key="1">
    <citation type="submission" date="2016-11" db="EMBL/GenBank/DDBJ databases">
        <title>Whole genomes of Flavobacteriaceae.</title>
        <authorList>
            <person name="Stine C."/>
            <person name="Li C."/>
            <person name="Tadesse D."/>
        </authorList>
    </citation>
    <scope>NUCLEOTIDE SEQUENCE [LARGE SCALE GENOMIC DNA]</scope>
    <source>
        <strain evidence="3 4">CCUG 60112</strain>
    </source>
</reference>
<dbReference type="SUPFAM" id="SSF52096">
    <property type="entry name" value="ClpP/crotonase"/>
    <property type="match status" value="1"/>
</dbReference>
<name>A0ABX4CWL9_9FLAO</name>
<dbReference type="Pfam" id="PF17820">
    <property type="entry name" value="PDZ_6"/>
    <property type="match status" value="1"/>
</dbReference>
<dbReference type="SMART" id="SM00228">
    <property type="entry name" value="PDZ"/>
    <property type="match status" value="1"/>
</dbReference>
<feature type="signal peptide" evidence="1">
    <location>
        <begin position="1"/>
        <end position="24"/>
    </location>
</feature>
<feature type="chain" id="PRO_5045540144" description="PDZ domain-containing protein" evidence="1">
    <location>
        <begin position="25"/>
        <end position="504"/>
    </location>
</feature>
<feature type="domain" description="PDZ" evidence="2">
    <location>
        <begin position="109"/>
        <end position="177"/>
    </location>
</feature>
<dbReference type="InterPro" id="IPR041489">
    <property type="entry name" value="PDZ_6"/>
</dbReference>
<dbReference type="Gene3D" id="3.30.750.170">
    <property type="match status" value="1"/>
</dbReference>
<dbReference type="InterPro" id="IPR029045">
    <property type="entry name" value="ClpP/crotonase-like_dom_sf"/>
</dbReference>
<accession>A0ABX4CWL9</accession>
<dbReference type="InterPro" id="IPR005151">
    <property type="entry name" value="Tail-specific_protease"/>
</dbReference>
<evidence type="ECO:0000313" key="3">
    <source>
        <dbReference type="EMBL" id="OXB08603.1"/>
    </source>
</evidence>
<dbReference type="Pfam" id="PF18294">
    <property type="entry name" value="Pept_S41_N"/>
    <property type="match status" value="1"/>
</dbReference>
<dbReference type="InterPro" id="IPR041613">
    <property type="entry name" value="Pept_S41_N"/>
</dbReference>
<protein>
    <recommendedName>
        <fullName evidence="2">PDZ domain-containing protein</fullName>
    </recommendedName>
</protein>